<accession>W2NTT2</accession>
<dbReference type="AlphaFoldDB" id="W2NTT2"/>
<feature type="region of interest" description="Disordered" evidence="1">
    <location>
        <begin position="182"/>
        <end position="205"/>
    </location>
</feature>
<evidence type="ECO:0000256" key="1">
    <source>
        <dbReference type="SAM" id="MobiDB-lite"/>
    </source>
</evidence>
<reference evidence="2" key="1">
    <citation type="submission" date="2013-11" db="EMBL/GenBank/DDBJ databases">
        <title>The Genome Sequence of Phytophthora parasitica IAC_01/95.</title>
        <authorList>
            <consortium name="The Broad Institute Genomics Platform"/>
            <person name="Russ C."/>
            <person name="Tyler B."/>
            <person name="Panabieres F."/>
            <person name="Shan W."/>
            <person name="Tripathy S."/>
            <person name="Grunwald N."/>
            <person name="Machado M."/>
            <person name="Johnson C.S."/>
            <person name="Arredondo F."/>
            <person name="Hong C."/>
            <person name="Coffey M."/>
            <person name="Young S.K."/>
            <person name="Zeng Q."/>
            <person name="Gargeya S."/>
            <person name="Fitzgerald M."/>
            <person name="Abouelleil A."/>
            <person name="Alvarado L."/>
            <person name="Chapman S.B."/>
            <person name="Gainer-Dewar J."/>
            <person name="Goldberg J."/>
            <person name="Griggs A."/>
            <person name="Gujja S."/>
            <person name="Hansen M."/>
            <person name="Howarth C."/>
            <person name="Imamovic A."/>
            <person name="Ireland A."/>
            <person name="Larimer J."/>
            <person name="McCowan C."/>
            <person name="Murphy C."/>
            <person name="Pearson M."/>
            <person name="Poon T.W."/>
            <person name="Priest M."/>
            <person name="Roberts A."/>
            <person name="Saif S."/>
            <person name="Shea T."/>
            <person name="Sykes S."/>
            <person name="Wortman J."/>
            <person name="Nusbaum C."/>
            <person name="Birren B."/>
        </authorList>
    </citation>
    <scope>NUCLEOTIDE SEQUENCE [LARGE SCALE GENOMIC DNA]</scope>
    <source>
        <strain evidence="2">IAC_01/95</strain>
    </source>
</reference>
<protein>
    <submittedName>
        <fullName evidence="2">Uncharacterized protein</fullName>
    </submittedName>
</protein>
<dbReference type="VEuPathDB" id="FungiDB:PPTG_09381"/>
<organism evidence="2">
    <name type="scientific">Phytophthora nicotianae</name>
    <name type="common">Potato buckeye rot agent</name>
    <name type="synonym">Phytophthora parasitica</name>
    <dbReference type="NCBI Taxonomy" id="4792"/>
    <lineage>
        <taxon>Eukaryota</taxon>
        <taxon>Sar</taxon>
        <taxon>Stramenopiles</taxon>
        <taxon>Oomycota</taxon>
        <taxon>Peronosporomycetes</taxon>
        <taxon>Peronosporales</taxon>
        <taxon>Peronosporaceae</taxon>
        <taxon>Phytophthora</taxon>
    </lineage>
</organism>
<dbReference type="VEuPathDB" id="FungiDB:PPTG_22514"/>
<gene>
    <name evidence="2" type="ORF">L914_05004</name>
</gene>
<dbReference type="EMBL" id="KI691877">
    <property type="protein sequence ID" value="ETM51064.1"/>
    <property type="molecule type" value="Genomic_DNA"/>
</dbReference>
<proteinExistence type="predicted"/>
<feature type="compositionally biased region" description="Low complexity" evidence="1">
    <location>
        <begin position="188"/>
        <end position="203"/>
    </location>
</feature>
<evidence type="ECO:0000313" key="2">
    <source>
        <dbReference type="EMBL" id="ETM51064.1"/>
    </source>
</evidence>
<name>W2NTT2_PHYNI</name>
<dbReference type="Proteomes" id="UP000054532">
    <property type="component" value="Unassembled WGS sequence"/>
</dbReference>
<sequence length="458" mass="51442">MDRQHSFRPSSRDVHDLICAEDHRGKSPAAYVEHSRVARATKFVPHPAILSRLYDFLFGVCGLSVLHFRRFDLTAQQEHANTNHFNARNFSASVELPKLTGEPCLGDLKAALGVLGTYCNEFFDGRTRRLNLLKNAVITSHGPTQRYQLSHSGVATGWLRIGLPSWSGPIYTAQHAEPQSRAAFGGKPYSQPPTSSSTPTATSKRTVPVEVGLVAPREERGKQLCLRFISKKGCPSTSSTRCTHPWLAHFVPKEKIDPVVKKHVQDKLVRLWRGQTLSDPRPNKAFSCEHLEWLLHGYDLQHVVLSTIWDGVQHPFRSRTSHRPSWRTQMNHKSATSMGNALLGSIRAGQDNETYMVVDEDAAKHWLDLQLSPWTGSPAHYQACGGAITFLVQRGSLASLSRTSRDNEPFYCYMWVDDHVLVEEDTGNRLLLSEIALRLVMLAVLGPRSINEKKFTPW</sequence>